<protein>
    <recommendedName>
        <fullName evidence="4">DUF4260 domain-containing protein</fullName>
    </recommendedName>
</protein>
<comment type="caution">
    <text evidence="2">The sequence shown here is derived from an EMBL/GenBank/DDBJ whole genome shotgun (WGS) entry which is preliminary data.</text>
</comment>
<evidence type="ECO:0008006" key="4">
    <source>
        <dbReference type="Google" id="ProtNLM"/>
    </source>
</evidence>
<dbReference type="EMBL" id="NIPO01000001">
    <property type="protein sequence ID" value="PJR04105.1"/>
    <property type="molecule type" value="Genomic_DNA"/>
</dbReference>
<dbReference type="Proteomes" id="UP000231960">
    <property type="component" value="Unassembled WGS sequence"/>
</dbReference>
<evidence type="ECO:0000256" key="1">
    <source>
        <dbReference type="SAM" id="Phobius"/>
    </source>
</evidence>
<gene>
    <name evidence="2" type="ORF">CDL10_05875</name>
</gene>
<dbReference type="RefSeq" id="WP_100677669.1">
    <property type="nucleotide sequence ID" value="NZ_NIPO01000001.1"/>
</dbReference>
<dbReference type="InterPro" id="IPR025356">
    <property type="entry name" value="DUF4260"/>
</dbReference>
<name>A0A2M9R5R8_9FLAO</name>
<keyword evidence="1" id="KW-0812">Transmembrane</keyword>
<keyword evidence="1" id="KW-0472">Membrane</keyword>
<accession>A0A2M9R5R8</accession>
<sequence>MKNLLKLEEIAIFLFCIFLFSKLNFAWWWFPALLLLPDIGMIGYVVNPKIGAFTYNFTHHRLIAIIIAFYAISYGNEYWKLFAIILFAHISFDRILGYGLKYNDSFQNTHLGIIGRKKRDSL</sequence>
<organism evidence="2 3">
    <name type="scientific">Avrilella dinanensis</name>
    <dbReference type="NCBI Taxonomy" id="2008672"/>
    <lineage>
        <taxon>Bacteria</taxon>
        <taxon>Pseudomonadati</taxon>
        <taxon>Bacteroidota</taxon>
        <taxon>Flavobacteriia</taxon>
        <taxon>Flavobacteriales</taxon>
        <taxon>Flavobacteriaceae</taxon>
        <taxon>Avrilella</taxon>
    </lineage>
</organism>
<feature type="transmembrane region" description="Helical" evidence="1">
    <location>
        <begin position="50"/>
        <end position="72"/>
    </location>
</feature>
<dbReference type="Pfam" id="PF14079">
    <property type="entry name" value="DUF4260"/>
    <property type="match status" value="1"/>
</dbReference>
<dbReference type="OrthoDB" id="9813911at2"/>
<keyword evidence="1" id="KW-1133">Transmembrane helix</keyword>
<evidence type="ECO:0000313" key="3">
    <source>
        <dbReference type="Proteomes" id="UP000231960"/>
    </source>
</evidence>
<evidence type="ECO:0000313" key="2">
    <source>
        <dbReference type="EMBL" id="PJR04105.1"/>
    </source>
</evidence>
<dbReference type="AlphaFoldDB" id="A0A2M9R5R8"/>
<reference evidence="2 3" key="1">
    <citation type="submission" date="2017-06" db="EMBL/GenBank/DDBJ databases">
        <title>Description of Avrilella dinanensis gen. nov. sp. nov.</title>
        <authorList>
            <person name="Leyer C."/>
            <person name="Sassi M."/>
            <person name="Minet J."/>
            <person name="Kayal S."/>
            <person name="Cattoir V."/>
        </authorList>
    </citation>
    <scope>NUCLEOTIDE SEQUENCE [LARGE SCALE GENOMIC DNA]</scope>
    <source>
        <strain evidence="2 3">UR159</strain>
    </source>
</reference>
<feature type="transmembrane region" description="Helical" evidence="1">
    <location>
        <begin position="12"/>
        <end position="30"/>
    </location>
</feature>
<keyword evidence="3" id="KW-1185">Reference proteome</keyword>
<proteinExistence type="predicted"/>